<sequence length="243" mass="27149">MKCPPVLQRLLLDLADVDAAIAAAEHRNSEPSTDRHVKIQQRHYFEARSTAARARLALEDVERELQRARGELAFLERRQAHDEEAVHVAHETEVLRDLYHDLHSVERLLTNSRRRIRHLEEQVSAYQAQVANCDAAVKSTQRELDSAVAALDKYTADVASALPKMRAEREALVESLPSYVVDVYEEMREELGVGAGRLVGLNCGVCRMELSTGQLHAIHGAPADELVRCPECGGLLVRSDLMS</sequence>
<name>A0A5E3ZYK5_9ACTN</name>
<feature type="coiled-coil region" evidence="1">
    <location>
        <begin position="51"/>
        <end position="157"/>
    </location>
</feature>
<organism evidence="4 5">
    <name type="scientific">Lawsonella clevelandensis</name>
    <dbReference type="NCBI Taxonomy" id="1528099"/>
    <lineage>
        <taxon>Bacteria</taxon>
        <taxon>Bacillati</taxon>
        <taxon>Actinomycetota</taxon>
        <taxon>Actinomycetes</taxon>
        <taxon>Mycobacteriales</taxon>
        <taxon>Lawsonellaceae</taxon>
        <taxon>Lawsonella</taxon>
    </lineage>
</organism>
<evidence type="ECO:0000313" key="4">
    <source>
        <dbReference type="EMBL" id="VHO01554.1"/>
    </source>
</evidence>
<evidence type="ECO:0000313" key="5">
    <source>
        <dbReference type="Proteomes" id="UP000324288"/>
    </source>
</evidence>
<evidence type="ECO:0000259" key="2">
    <source>
        <dbReference type="Pfam" id="PF02591"/>
    </source>
</evidence>
<feature type="domain" description="CT398-like coiled coil hairpin" evidence="3">
    <location>
        <begin position="14"/>
        <end position="191"/>
    </location>
</feature>
<evidence type="ECO:0000256" key="1">
    <source>
        <dbReference type="SAM" id="Coils"/>
    </source>
</evidence>
<dbReference type="Pfam" id="PF02591">
    <property type="entry name" value="Zn_ribbon_9"/>
    <property type="match status" value="1"/>
</dbReference>
<dbReference type="Pfam" id="PF24481">
    <property type="entry name" value="CT398_CC"/>
    <property type="match status" value="1"/>
</dbReference>
<dbReference type="EMBL" id="LR584267">
    <property type="protein sequence ID" value="VHO01554.1"/>
    <property type="molecule type" value="Genomic_DNA"/>
</dbReference>
<dbReference type="OrthoDB" id="9784388at2"/>
<proteinExistence type="predicted"/>
<reference evidence="4 5" key="1">
    <citation type="submission" date="2019-04" db="EMBL/GenBank/DDBJ databases">
        <authorList>
            <person name="Seth-Smith MB H."/>
            <person name="Seth-Smith H."/>
        </authorList>
    </citation>
    <scope>NUCLEOTIDE SEQUENCE [LARGE SCALE GENOMIC DNA]</scope>
    <source>
        <strain evidence="4">USB-603019</strain>
    </source>
</reference>
<accession>A0A5E3ZYK5</accession>
<dbReference type="AlphaFoldDB" id="A0A5E3ZYK5"/>
<dbReference type="RefSeq" id="WP_053962466.1">
    <property type="nucleotide sequence ID" value="NZ_CAJPTR010000004.1"/>
</dbReference>
<keyword evidence="5" id="KW-1185">Reference proteome</keyword>
<keyword evidence="1" id="KW-0175">Coiled coil</keyword>
<evidence type="ECO:0000259" key="3">
    <source>
        <dbReference type="Pfam" id="PF24481"/>
    </source>
</evidence>
<gene>
    <name evidence="4" type="primary">smc_2</name>
    <name evidence="4" type="ORF">LC603019_01487</name>
</gene>
<dbReference type="GeneID" id="84895384"/>
<dbReference type="Gene3D" id="1.10.287.1490">
    <property type="match status" value="1"/>
</dbReference>
<dbReference type="InterPro" id="IPR003743">
    <property type="entry name" value="Zf-RING_7"/>
</dbReference>
<feature type="domain" description="C4-type zinc ribbon" evidence="2">
    <location>
        <begin position="203"/>
        <end position="233"/>
    </location>
</feature>
<dbReference type="SUPFAM" id="SSF57997">
    <property type="entry name" value="Tropomyosin"/>
    <property type="match status" value="1"/>
</dbReference>
<dbReference type="Proteomes" id="UP000324288">
    <property type="component" value="Chromosome"/>
</dbReference>
<protein>
    <submittedName>
        <fullName evidence="4">Chromosome partition protein Smc</fullName>
    </submittedName>
</protein>
<dbReference type="InterPro" id="IPR056003">
    <property type="entry name" value="CT398_CC_hairpin"/>
</dbReference>